<keyword evidence="1" id="KW-0732">Signal</keyword>
<dbReference type="AlphaFoldDB" id="A0A5S6QVJ8"/>
<feature type="signal peptide" evidence="1">
    <location>
        <begin position="1"/>
        <end position="27"/>
    </location>
</feature>
<accession>A0A5S6QVJ8</accession>
<evidence type="ECO:0000313" key="2">
    <source>
        <dbReference type="Proteomes" id="UP000046395"/>
    </source>
</evidence>
<reference evidence="3" key="1">
    <citation type="submission" date="2019-12" db="UniProtKB">
        <authorList>
            <consortium name="WormBaseParasite"/>
        </authorList>
    </citation>
    <scope>IDENTIFICATION</scope>
</reference>
<evidence type="ECO:0000313" key="3">
    <source>
        <dbReference type="WBParaSite" id="TMUE_3000011431.1"/>
    </source>
</evidence>
<dbReference type="WBParaSite" id="TMUE_3000011431.1">
    <property type="protein sequence ID" value="TMUE_3000011431.1"/>
    <property type="gene ID" value="WBGene00289975"/>
</dbReference>
<proteinExistence type="predicted"/>
<name>A0A5S6QVJ8_TRIMR</name>
<dbReference type="Proteomes" id="UP000046395">
    <property type="component" value="Unassembled WGS sequence"/>
</dbReference>
<organism evidence="2 3">
    <name type="scientific">Trichuris muris</name>
    <name type="common">Mouse whipworm</name>
    <dbReference type="NCBI Taxonomy" id="70415"/>
    <lineage>
        <taxon>Eukaryota</taxon>
        <taxon>Metazoa</taxon>
        <taxon>Ecdysozoa</taxon>
        <taxon>Nematoda</taxon>
        <taxon>Enoplea</taxon>
        <taxon>Dorylaimia</taxon>
        <taxon>Trichinellida</taxon>
        <taxon>Trichuridae</taxon>
        <taxon>Trichuris</taxon>
    </lineage>
</organism>
<feature type="chain" id="PRO_5024431293" evidence="1">
    <location>
        <begin position="28"/>
        <end position="127"/>
    </location>
</feature>
<protein>
    <submittedName>
        <fullName evidence="3">Uncharacterized protein</fullName>
    </submittedName>
</protein>
<evidence type="ECO:0000256" key="1">
    <source>
        <dbReference type="SAM" id="SignalP"/>
    </source>
</evidence>
<sequence>MSKSATTLMLIYAVWNLVLSPTIMCSAEEEGKMSMHPGALTKRMVYPRDIPIFPVAQYNEDAVYPVYPPVISVGNSPSNFLNALGPYYKGLAQRPTNDFIDIVHLLSMLRRQREIPSFSSNSILQNA</sequence>
<keyword evidence="2" id="KW-1185">Reference proteome</keyword>